<dbReference type="GO" id="GO:0008270">
    <property type="term" value="F:zinc ion binding"/>
    <property type="evidence" value="ECO:0007669"/>
    <property type="project" value="UniProtKB-KW"/>
</dbReference>
<feature type="domain" description="MYND-type" evidence="17">
    <location>
        <begin position="332"/>
        <end position="369"/>
    </location>
</feature>
<keyword evidence="13" id="KW-0472">Membrane</keyword>
<evidence type="ECO:0000256" key="16">
    <source>
        <dbReference type="SAM" id="MobiDB-lite"/>
    </source>
</evidence>
<keyword evidence="19" id="KW-1185">Reference proteome</keyword>
<dbReference type="PANTHER" id="PTHR24150">
    <property type="entry name" value="ANKYRIN REPEAT AND MYND DOMAIN-CONTAINING PROTEIN 2"/>
    <property type="match status" value="1"/>
</dbReference>
<keyword evidence="9" id="KW-0528">Neurotoxin</keyword>
<dbReference type="GO" id="GO:0006887">
    <property type="term" value="P:exocytosis"/>
    <property type="evidence" value="ECO:0007669"/>
    <property type="project" value="UniProtKB-KW"/>
</dbReference>
<evidence type="ECO:0000256" key="1">
    <source>
        <dbReference type="ARBA" id="ARBA00004138"/>
    </source>
</evidence>
<dbReference type="EnsemblMetazoa" id="tetur07g06540.1">
    <property type="protein sequence ID" value="tetur07g06540.1"/>
    <property type="gene ID" value="tetur07g06540"/>
</dbReference>
<dbReference type="SUPFAM" id="SSF144232">
    <property type="entry name" value="HIT/MYND zinc finger-like"/>
    <property type="match status" value="1"/>
</dbReference>
<dbReference type="Proteomes" id="UP000015104">
    <property type="component" value="Unassembled WGS sequence"/>
</dbReference>
<dbReference type="PANTHER" id="PTHR24150:SF8">
    <property type="entry name" value="ANKYRIN REPEAT AND MYND DOMAIN-CONTAINING PROTEIN 2"/>
    <property type="match status" value="1"/>
</dbReference>
<feature type="compositionally biased region" description="Polar residues" evidence="16">
    <location>
        <begin position="401"/>
        <end position="414"/>
    </location>
</feature>
<evidence type="ECO:0000256" key="3">
    <source>
        <dbReference type="ARBA" id="ARBA00022483"/>
    </source>
</evidence>
<evidence type="ECO:0000256" key="13">
    <source>
        <dbReference type="ARBA" id="ARBA00023298"/>
    </source>
</evidence>
<comment type="subcellular location">
    <subcellularLocation>
        <location evidence="1">Cell projection</location>
        <location evidence="1">Cilium</location>
    </subcellularLocation>
    <subcellularLocation>
        <location evidence="2">Target cell membrane</location>
    </subcellularLocation>
</comment>
<dbReference type="GO" id="GO:0044231">
    <property type="term" value="C:host cell presynaptic membrane"/>
    <property type="evidence" value="ECO:0007669"/>
    <property type="project" value="UniProtKB-KW"/>
</dbReference>
<evidence type="ECO:0000256" key="15">
    <source>
        <dbReference type="PROSITE-ProRule" id="PRU00134"/>
    </source>
</evidence>
<proteinExistence type="predicted"/>
<keyword evidence="7 15" id="KW-0863">Zinc-finger</keyword>
<dbReference type="KEGG" id="tut:107361902"/>
<dbReference type="PROSITE" id="PS50297">
    <property type="entry name" value="ANK_REP_REGION"/>
    <property type="match status" value="2"/>
</dbReference>
<protein>
    <recommendedName>
        <fullName evidence="17">MYND-type domain-containing protein</fullName>
    </recommendedName>
</protein>
<dbReference type="InterPro" id="IPR002893">
    <property type="entry name" value="Znf_MYND"/>
</dbReference>
<keyword evidence="5" id="KW-0479">Metal-binding</keyword>
<reference evidence="19" key="1">
    <citation type="submission" date="2011-08" db="EMBL/GenBank/DDBJ databases">
        <authorList>
            <person name="Rombauts S."/>
        </authorList>
    </citation>
    <scope>NUCLEOTIDE SEQUENCE</scope>
    <source>
        <strain evidence="19">London</strain>
    </source>
</reference>
<evidence type="ECO:0000259" key="17">
    <source>
        <dbReference type="PROSITE" id="PS50865"/>
    </source>
</evidence>
<dbReference type="GO" id="GO:0044218">
    <property type="term" value="C:other organism cell membrane"/>
    <property type="evidence" value="ECO:0007669"/>
    <property type="project" value="UniProtKB-KW"/>
</dbReference>
<dbReference type="PROSITE" id="PS50865">
    <property type="entry name" value="ZF_MYND_2"/>
    <property type="match status" value="1"/>
</dbReference>
<sequence>MATKTDLSANEKLIFEKICENNLEEVKLLMNKDDVRLNAVDENGMSFLCQAAFKGSYEICKFLIENGADVNNTRHVHGYTALMFAAIGGHLKVVGILLEAGADINHINSVGRTAAQMAGFVGQHEAVNMINNYVPKEDVLYYTEKHGLEDEPRLKSSLADPLWSLLRQTNIHPVRMVMELEKYPLLIESINQVIKVLELMTEREMKNKDANEMLALKFTYLAFILEYFGKQMEKLEAKHGPNANRKELISSCGDLLIKYWLKGRDSDGFPENLENFLREAVKRFPYHNSMTFIQIVKTLSTVSIGEEPSALSLLARTISGQKGFIDEEMVNCAACSEPKPSKKCSQCKLTQYCNQRCQKLHWFTHKKWCLKIKEDHEKKLKEISEKKQLEDKNEQSRNEGDNPSNPDLNQLNIS</sequence>
<dbReference type="Gene3D" id="6.10.140.2220">
    <property type="match status" value="1"/>
</dbReference>
<keyword evidence="6" id="KW-0677">Repeat</keyword>
<dbReference type="SUPFAM" id="SSF48403">
    <property type="entry name" value="Ankyrin repeat"/>
    <property type="match status" value="1"/>
</dbReference>
<feature type="repeat" description="ANK" evidence="14">
    <location>
        <begin position="77"/>
        <end position="109"/>
    </location>
</feature>
<dbReference type="PROSITE" id="PS50088">
    <property type="entry name" value="ANK_REPEAT"/>
    <property type="match status" value="2"/>
</dbReference>
<reference evidence="18" key="2">
    <citation type="submission" date="2015-06" db="UniProtKB">
        <authorList>
            <consortium name="EnsemblMetazoa"/>
        </authorList>
    </citation>
    <scope>IDENTIFICATION</scope>
</reference>
<organism evidence="18 19">
    <name type="scientific">Tetranychus urticae</name>
    <name type="common">Two-spotted spider mite</name>
    <dbReference type="NCBI Taxonomy" id="32264"/>
    <lineage>
        <taxon>Eukaryota</taxon>
        <taxon>Metazoa</taxon>
        <taxon>Ecdysozoa</taxon>
        <taxon>Arthropoda</taxon>
        <taxon>Chelicerata</taxon>
        <taxon>Arachnida</taxon>
        <taxon>Acari</taxon>
        <taxon>Acariformes</taxon>
        <taxon>Trombidiformes</taxon>
        <taxon>Prostigmata</taxon>
        <taxon>Eleutherengona</taxon>
        <taxon>Raphignathae</taxon>
        <taxon>Tetranychoidea</taxon>
        <taxon>Tetranychidae</taxon>
        <taxon>Tetranychus</taxon>
    </lineage>
</organism>
<evidence type="ECO:0000256" key="5">
    <source>
        <dbReference type="ARBA" id="ARBA00022723"/>
    </source>
</evidence>
<gene>
    <name evidence="18" type="primary">107361902</name>
</gene>
<keyword evidence="13" id="KW-1053">Target membrane</keyword>
<dbReference type="Pfam" id="PF01753">
    <property type="entry name" value="zf-MYND"/>
    <property type="match status" value="1"/>
</dbReference>
<evidence type="ECO:0000256" key="11">
    <source>
        <dbReference type="ARBA" id="ARBA00023069"/>
    </source>
</evidence>
<dbReference type="Pfam" id="PF00023">
    <property type="entry name" value="Ank"/>
    <property type="match status" value="1"/>
</dbReference>
<dbReference type="AlphaFoldDB" id="T1K9X8"/>
<dbReference type="EMBL" id="CAEY01001893">
    <property type="status" value="NOT_ANNOTATED_CDS"/>
    <property type="molecule type" value="Genomic_DNA"/>
</dbReference>
<evidence type="ECO:0000256" key="6">
    <source>
        <dbReference type="ARBA" id="ARBA00022737"/>
    </source>
</evidence>
<evidence type="ECO:0000313" key="18">
    <source>
        <dbReference type="EnsemblMetazoa" id="tetur07g06540.1"/>
    </source>
</evidence>
<feature type="compositionally biased region" description="Basic and acidic residues" evidence="16">
    <location>
        <begin position="383"/>
        <end position="400"/>
    </location>
</feature>
<dbReference type="eggNOG" id="KOG1710">
    <property type="taxonomic scope" value="Eukaryota"/>
</dbReference>
<keyword evidence="11" id="KW-0969">Cilium</keyword>
<keyword evidence="4" id="KW-1052">Target cell membrane</keyword>
<name>T1K9X8_TETUR</name>
<evidence type="ECO:0000256" key="14">
    <source>
        <dbReference type="PROSITE-ProRule" id="PRU00023"/>
    </source>
</evidence>
<feature type="repeat" description="ANK" evidence="14">
    <location>
        <begin position="43"/>
        <end position="75"/>
    </location>
</feature>
<evidence type="ECO:0000256" key="2">
    <source>
        <dbReference type="ARBA" id="ARBA00004175"/>
    </source>
</evidence>
<evidence type="ECO:0000256" key="4">
    <source>
        <dbReference type="ARBA" id="ARBA00022537"/>
    </source>
</evidence>
<dbReference type="HOGENOM" id="CLU_048951_0_0_1"/>
<keyword evidence="9" id="KW-0638">Presynaptic neurotoxin</keyword>
<evidence type="ECO:0000256" key="8">
    <source>
        <dbReference type="ARBA" id="ARBA00022833"/>
    </source>
</evidence>
<dbReference type="SMART" id="SM00248">
    <property type="entry name" value="ANK"/>
    <property type="match status" value="2"/>
</dbReference>
<keyword evidence="10 14" id="KW-0040">ANK repeat</keyword>
<keyword evidence="12" id="KW-0966">Cell projection</keyword>
<evidence type="ECO:0000256" key="12">
    <source>
        <dbReference type="ARBA" id="ARBA00023273"/>
    </source>
</evidence>
<dbReference type="InterPro" id="IPR002110">
    <property type="entry name" value="Ankyrin_rpt"/>
</dbReference>
<evidence type="ECO:0000256" key="7">
    <source>
        <dbReference type="ARBA" id="ARBA00022771"/>
    </source>
</evidence>
<feature type="region of interest" description="Disordered" evidence="16">
    <location>
        <begin position="383"/>
        <end position="414"/>
    </location>
</feature>
<accession>T1K9X8</accession>
<dbReference type="Gene3D" id="1.25.40.20">
    <property type="entry name" value="Ankyrin repeat-containing domain"/>
    <property type="match status" value="1"/>
</dbReference>
<dbReference type="OrthoDB" id="10257049at2759"/>
<dbReference type="GO" id="GO:0005929">
    <property type="term" value="C:cilium"/>
    <property type="evidence" value="ECO:0007669"/>
    <property type="project" value="UniProtKB-SubCell"/>
</dbReference>
<keyword evidence="8" id="KW-0862">Zinc</keyword>
<keyword evidence="3" id="KW-0268">Exocytosis</keyword>
<evidence type="ECO:0000256" key="9">
    <source>
        <dbReference type="ARBA" id="ARBA00023028"/>
    </source>
</evidence>
<evidence type="ECO:0000256" key="10">
    <source>
        <dbReference type="ARBA" id="ARBA00023043"/>
    </source>
</evidence>
<dbReference type="PROSITE" id="PS01360">
    <property type="entry name" value="ZF_MYND_1"/>
    <property type="match status" value="1"/>
</dbReference>
<dbReference type="OMA" id="EFPFREC"/>
<evidence type="ECO:0000313" key="19">
    <source>
        <dbReference type="Proteomes" id="UP000015104"/>
    </source>
</evidence>
<dbReference type="STRING" id="32264.T1K9X8"/>
<keyword evidence="9" id="KW-0800">Toxin</keyword>
<dbReference type="InterPro" id="IPR052452">
    <property type="entry name" value="Ankyrin-MYND_dom_contain_2"/>
</dbReference>
<dbReference type="InterPro" id="IPR036770">
    <property type="entry name" value="Ankyrin_rpt-contain_sf"/>
</dbReference>
<dbReference type="Pfam" id="PF12796">
    <property type="entry name" value="Ank_2"/>
    <property type="match status" value="1"/>
</dbReference>